<dbReference type="SUPFAM" id="SSF51735">
    <property type="entry name" value="NAD(P)-binding Rossmann-fold domains"/>
    <property type="match status" value="1"/>
</dbReference>
<feature type="transmembrane region" description="Helical" evidence="5">
    <location>
        <begin position="33"/>
        <end position="53"/>
    </location>
</feature>
<dbReference type="HOGENOM" id="CLU_582872_0_0_1"/>
<organism evidence="7 8">
    <name type="scientific">Sporothrix brasiliensis 5110</name>
    <dbReference type="NCBI Taxonomy" id="1398154"/>
    <lineage>
        <taxon>Eukaryota</taxon>
        <taxon>Fungi</taxon>
        <taxon>Dikarya</taxon>
        <taxon>Ascomycota</taxon>
        <taxon>Pezizomycotina</taxon>
        <taxon>Sordariomycetes</taxon>
        <taxon>Sordariomycetidae</taxon>
        <taxon>Ophiostomatales</taxon>
        <taxon>Ophiostomataceae</taxon>
        <taxon>Sporothrix</taxon>
    </lineage>
</organism>
<feature type="region of interest" description="Disordered" evidence="4">
    <location>
        <begin position="1"/>
        <end position="26"/>
    </location>
</feature>
<evidence type="ECO:0000313" key="8">
    <source>
        <dbReference type="Proteomes" id="UP000031575"/>
    </source>
</evidence>
<sequence>MAKLAAPPNASPTHARAQVPRDPRPRPGTLPNVRLVLIAAVGLVAAVGVPLFLTNATLAWLESTGTGALGVPIVTELVNSGFTVTLLTREGSTATPPAGVAAVKPVDYTSVESLSKAIAGQDAVVSVLGSLVVGEQVPLVEAAAAPESTVRRFIPSEFGINTRLTRGQPIGLILGGKTKVVDLLEEKSKAKPSLTWTGISNGHFFDWGLDRHMFGIDAEKRTATIYDSGNERFQAANLPFIAKAVVATLQQAGGNPADDKTANQYLHIASFLPTQNELLAAVQELTGGADGWTVTHVDSAEVQKKAAEKLAAGDFSVFVDLLSVWQYADGVGHAPDPNSPTFGNTVLGLPQEDFKATLAAKLKNSVDPFKGTTVGSPALRTTTHTTSALGVAGASSVPAFDVASASFRTWCSVHAGINAKSPALMVVVWGGFLADVADSPSWSLSLSLSLSSSSKSSGSVASTAVPDTA</sequence>
<accession>A0A0C2IW62</accession>
<dbReference type="InterPro" id="IPR051609">
    <property type="entry name" value="NmrA/Isoflavone_reductase-like"/>
</dbReference>
<dbReference type="InterPro" id="IPR016040">
    <property type="entry name" value="NAD(P)-bd_dom"/>
</dbReference>
<keyword evidence="3" id="KW-0560">Oxidoreductase</keyword>
<dbReference type="VEuPathDB" id="FungiDB:SPBR_01426"/>
<evidence type="ECO:0000256" key="5">
    <source>
        <dbReference type="SAM" id="Phobius"/>
    </source>
</evidence>
<evidence type="ECO:0000256" key="1">
    <source>
        <dbReference type="ARBA" id="ARBA00005725"/>
    </source>
</evidence>
<keyword evidence="5" id="KW-0472">Membrane</keyword>
<dbReference type="InterPro" id="IPR036291">
    <property type="entry name" value="NAD(P)-bd_dom_sf"/>
</dbReference>
<feature type="region of interest" description="Disordered" evidence="4">
    <location>
        <begin position="450"/>
        <end position="469"/>
    </location>
</feature>
<keyword evidence="5" id="KW-0812">Transmembrane</keyword>
<keyword evidence="5" id="KW-1133">Transmembrane helix</keyword>
<feature type="domain" description="NAD(P)-binding" evidence="6">
    <location>
        <begin position="65"/>
        <end position="207"/>
    </location>
</feature>
<dbReference type="Proteomes" id="UP000031575">
    <property type="component" value="Unassembled WGS sequence"/>
</dbReference>
<comment type="caution">
    <text evidence="7">The sequence shown here is derived from an EMBL/GenBank/DDBJ whole genome shotgun (WGS) entry which is preliminary data.</text>
</comment>
<evidence type="ECO:0000256" key="2">
    <source>
        <dbReference type="ARBA" id="ARBA00022857"/>
    </source>
</evidence>
<dbReference type="OrthoDB" id="9984533at2759"/>
<gene>
    <name evidence="7" type="ORF">SPBR_01426</name>
</gene>
<dbReference type="GO" id="GO:0016491">
    <property type="term" value="F:oxidoreductase activity"/>
    <property type="evidence" value="ECO:0007669"/>
    <property type="project" value="UniProtKB-KW"/>
</dbReference>
<dbReference type="InterPro" id="IPR045312">
    <property type="entry name" value="PCBER-like"/>
</dbReference>
<dbReference type="Gene3D" id="3.90.25.10">
    <property type="entry name" value="UDP-galactose 4-epimerase, domain 1"/>
    <property type="match status" value="1"/>
</dbReference>
<comment type="similarity">
    <text evidence="1">Belongs to the NmrA-type oxidoreductase family. Isoflavone reductase subfamily.</text>
</comment>
<dbReference type="PANTHER" id="PTHR47706">
    <property type="entry name" value="NMRA-LIKE FAMILY PROTEIN"/>
    <property type="match status" value="1"/>
</dbReference>
<keyword evidence="2" id="KW-0521">NADP</keyword>
<proteinExistence type="inferred from homology"/>
<evidence type="ECO:0000259" key="6">
    <source>
        <dbReference type="Pfam" id="PF13460"/>
    </source>
</evidence>
<dbReference type="GeneID" id="63674658"/>
<reference evidence="7 8" key="1">
    <citation type="journal article" date="2014" name="BMC Genomics">
        <title>Comparative genomics of the major fungal agents of human and animal Sporotrichosis: Sporothrix schenckii and Sporothrix brasiliensis.</title>
        <authorList>
            <person name="Teixeira M.M."/>
            <person name="de Almeida L.G."/>
            <person name="Kubitschek-Barreira P."/>
            <person name="Alves F.L."/>
            <person name="Kioshima E.S."/>
            <person name="Abadio A.K."/>
            <person name="Fernandes L."/>
            <person name="Derengowski L.S."/>
            <person name="Ferreira K.S."/>
            <person name="Souza R.C."/>
            <person name="Ruiz J.C."/>
            <person name="de Andrade N.C."/>
            <person name="Paes H.C."/>
            <person name="Nicola A.M."/>
            <person name="Albuquerque P."/>
            <person name="Gerber A.L."/>
            <person name="Martins V.P."/>
            <person name="Peconick L.D."/>
            <person name="Neto A.V."/>
            <person name="Chaucanez C.B."/>
            <person name="Silva P.A."/>
            <person name="Cunha O.L."/>
            <person name="de Oliveira F.F."/>
            <person name="dos Santos T.C."/>
            <person name="Barros A.L."/>
            <person name="Soares M.A."/>
            <person name="de Oliveira L.M."/>
            <person name="Marini M.M."/>
            <person name="Villalobos-Duno H."/>
            <person name="Cunha M.M."/>
            <person name="de Hoog S."/>
            <person name="da Silveira J.F."/>
            <person name="Henrissat B."/>
            <person name="Nino-Vega G.A."/>
            <person name="Cisalpino P.S."/>
            <person name="Mora-Montes H.M."/>
            <person name="Almeida S.R."/>
            <person name="Stajich J.E."/>
            <person name="Lopes-Bezerra L.M."/>
            <person name="Vasconcelos A.T."/>
            <person name="Felipe M.S."/>
        </authorList>
    </citation>
    <scope>NUCLEOTIDE SEQUENCE [LARGE SCALE GENOMIC DNA]</scope>
    <source>
        <strain evidence="7 8">5110</strain>
    </source>
</reference>
<evidence type="ECO:0000256" key="3">
    <source>
        <dbReference type="ARBA" id="ARBA00023002"/>
    </source>
</evidence>
<feature type="compositionally biased region" description="Low complexity" evidence="4">
    <location>
        <begin position="450"/>
        <end position="462"/>
    </location>
</feature>
<dbReference type="EMBL" id="AWTV01000007">
    <property type="protein sequence ID" value="KIH91035.1"/>
    <property type="molecule type" value="Genomic_DNA"/>
</dbReference>
<evidence type="ECO:0000256" key="4">
    <source>
        <dbReference type="SAM" id="MobiDB-lite"/>
    </source>
</evidence>
<evidence type="ECO:0000313" key="7">
    <source>
        <dbReference type="EMBL" id="KIH91035.1"/>
    </source>
</evidence>
<dbReference type="PANTHER" id="PTHR47706:SF9">
    <property type="entry name" value="NMRA-LIKE DOMAIN-CONTAINING PROTEIN-RELATED"/>
    <property type="match status" value="1"/>
</dbReference>
<dbReference type="AlphaFoldDB" id="A0A0C2IW62"/>
<name>A0A0C2IW62_9PEZI</name>
<dbReference type="RefSeq" id="XP_040619045.1">
    <property type="nucleotide sequence ID" value="XM_040759737.1"/>
</dbReference>
<dbReference type="Pfam" id="PF13460">
    <property type="entry name" value="NAD_binding_10"/>
    <property type="match status" value="1"/>
</dbReference>
<keyword evidence="8" id="KW-1185">Reference proteome</keyword>
<protein>
    <submittedName>
        <fullName evidence="7">NmrA-like protein</fullName>
    </submittedName>
</protein>
<dbReference type="CDD" id="cd05259">
    <property type="entry name" value="PCBER_SDR_a"/>
    <property type="match status" value="1"/>
</dbReference>
<dbReference type="Gene3D" id="3.40.50.720">
    <property type="entry name" value="NAD(P)-binding Rossmann-like Domain"/>
    <property type="match status" value="1"/>
</dbReference>